<dbReference type="SUPFAM" id="SSF81345">
    <property type="entry name" value="ABC transporter involved in vitamin B12 uptake, BtuC"/>
    <property type="match status" value="1"/>
</dbReference>
<dbReference type="EMBL" id="JACIIG010000006">
    <property type="protein sequence ID" value="MBB4568884.1"/>
    <property type="molecule type" value="Genomic_DNA"/>
</dbReference>
<comment type="similarity">
    <text evidence="2">Belongs to the binding-protein-dependent transport system permease family. FecCD subfamily.</text>
</comment>
<dbReference type="InterPro" id="IPR000522">
    <property type="entry name" value="ABC_transptr_permease_BtuC"/>
</dbReference>
<reference evidence="9 10" key="1">
    <citation type="submission" date="2020-08" db="EMBL/GenBank/DDBJ databases">
        <title>Genomic Encyclopedia of Type Strains, Phase IV (KMG-V): Genome sequencing to study the core and pangenomes of soil and plant-associated prokaryotes.</title>
        <authorList>
            <person name="Whitman W."/>
        </authorList>
    </citation>
    <scope>NUCLEOTIDE SEQUENCE [LARGE SCALE GENOMIC DNA]</scope>
    <source>
        <strain evidence="9 10">SEMIA 492</strain>
    </source>
</reference>
<evidence type="ECO:0000313" key="9">
    <source>
        <dbReference type="EMBL" id="MBB4568884.1"/>
    </source>
</evidence>
<dbReference type="GO" id="GO:0005886">
    <property type="term" value="C:plasma membrane"/>
    <property type="evidence" value="ECO:0007669"/>
    <property type="project" value="UniProtKB-SubCell"/>
</dbReference>
<keyword evidence="4" id="KW-1003">Cell membrane</keyword>
<gene>
    <name evidence="9" type="ORF">GGE60_003003</name>
</gene>
<name>A0A7W6ZUB3_9HYPH</name>
<protein>
    <submittedName>
        <fullName evidence="9">ABC-type Fe3+-siderophore transport system permease subunit</fullName>
    </submittedName>
</protein>
<accession>A0A7W6ZUB3</accession>
<evidence type="ECO:0000313" key="10">
    <source>
        <dbReference type="Proteomes" id="UP000543836"/>
    </source>
</evidence>
<evidence type="ECO:0000256" key="8">
    <source>
        <dbReference type="SAM" id="Phobius"/>
    </source>
</evidence>
<evidence type="ECO:0000256" key="5">
    <source>
        <dbReference type="ARBA" id="ARBA00022692"/>
    </source>
</evidence>
<keyword evidence="6 8" id="KW-1133">Transmembrane helix</keyword>
<keyword evidence="3" id="KW-0813">Transport</keyword>
<comment type="subcellular location">
    <subcellularLocation>
        <location evidence="1">Cell membrane</location>
        <topology evidence="1">Multi-pass membrane protein</topology>
    </subcellularLocation>
</comment>
<keyword evidence="7 8" id="KW-0472">Membrane</keyword>
<dbReference type="Proteomes" id="UP000543836">
    <property type="component" value="Unassembled WGS sequence"/>
</dbReference>
<dbReference type="AlphaFoldDB" id="A0A7W6ZUB3"/>
<evidence type="ECO:0000256" key="4">
    <source>
        <dbReference type="ARBA" id="ARBA00022475"/>
    </source>
</evidence>
<evidence type="ECO:0000256" key="6">
    <source>
        <dbReference type="ARBA" id="ARBA00022989"/>
    </source>
</evidence>
<dbReference type="InterPro" id="IPR037294">
    <property type="entry name" value="ABC_BtuC-like"/>
</dbReference>
<dbReference type="PANTHER" id="PTHR30472:SF25">
    <property type="entry name" value="ABC TRANSPORTER PERMEASE PROTEIN MJ0876-RELATED"/>
    <property type="match status" value="1"/>
</dbReference>
<sequence length="50" mass="5226">MVGAAAIGGALMVFADFIGRAIVWPYQIPAGLVSAIAGAPFLMMMMRRKG</sequence>
<evidence type="ECO:0000256" key="1">
    <source>
        <dbReference type="ARBA" id="ARBA00004651"/>
    </source>
</evidence>
<evidence type="ECO:0000256" key="7">
    <source>
        <dbReference type="ARBA" id="ARBA00023136"/>
    </source>
</evidence>
<feature type="transmembrane region" description="Helical" evidence="8">
    <location>
        <begin position="25"/>
        <end position="45"/>
    </location>
</feature>
<proteinExistence type="inferred from homology"/>
<comment type="caution">
    <text evidence="9">The sequence shown here is derived from an EMBL/GenBank/DDBJ whole genome shotgun (WGS) entry which is preliminary data.</text>
</comment>
<keyword evidence="5 8" id="KW-0812">Transmembrane</keyword>
<dbReference type="GO" id="GO:0022857">
    <property type="term" value="F:transmembrane transporter activity"/>
    <property type="evidence" value="ECO:0007669"/>
    <property type="project" value="InterPro"/>
</dbReference>
<evidence type="ECO:0000256" key="3">
    <source>
        <dbReference type="ARBA" id="ARBA00022448"/>
    </source>
</evidence>
<organism evidence="9 10">
    <name type="scientific">Rhizobium leucaenae</name>
    <dbReference type="NCBI Taxonomy" id="29450"/>
    <lineage>
        <taxon>Bacteria</taxon>
        <taxon>Pseudomonadati</taxon>
        <taxon>Pseudomonadota</taxon>
        <taxon>Alphaproteobacteria</taxon>
        <taxon>Hyphomicrobiales</taxon>
        <taxon>Rhizobiaceae</taxon>
        <taxon>Rhizobium/Agrobacterium group</taxon>
        <taxon>Rhizobium</taxon>
    </lineage>
</organism>
<dbReference type="Gene3D" id="1.10.3470.10">
    <property type="entry name" value="ABC transporter involved in vitamin B12 uptake, BtuC"/>
    <property type="match status" value="1"/>
</dbReference>
<keyword evidence="10" id="KW-1185">Reference proteome</keyword>
<dbReference type="Pfam" id="PF01032">
    <property type="entry name" value="FecCD"/>
    <property type="match status" value="1"/>
</dbReference>
<dbReference type="PANTHER" id="PTHR30472">
    <property type="entry name" value="FERRIC ENTEROBACTIN TRANSPORT SYSTEM PERMEASE PROTEIN"/>
    <property type="match status" value="1"/>
</dbReference>
<evidence type="ECO:0000256" key="2">
    <source>
        <dbReference type="ARBA" id="ARBA00007935"/>
    </source>
</evidence>